<evidence type="ECO:0000256" key="1">
    <source>
        <dbReference type="SAM" id="Coils"/>
    </source>
</evidence>
<dbReference type="GO" id="GO:0005815">
    <property type="term" value="C:microtubule organizing center"/>
    <property type="evidence" value="ECO:0007669"/>
    <property type="project" value="TreeGrafter"/>
</dbReference>
<comment type="caution">
    <text evidence="3">The sequence shown here is derived from an EMBL/GenBank/DDBJ whole genome shotgun (WGS) entry which is preliminary data.</text>
</comment>
<dbReference type="GO" id="GO:0060271">
    <property type="term" value="P:cilium assembly"/>
    <property type="evidence" value="ECO:0007669"/>
    <property type="project" value="TreeGrafter"/>
</dbReference>
<evidence type="ECO:0000313" key="3">
    <source>
        <dbReference type="EMBL" id="CAL4061500.1"/>
    </source>
</evidence>
<keyword evidence="1" id="KW-0175">Coiled coil</keyword>
<reference evidence="3 4" key="1">
    <citation type="submission" date="2024-05" db="EMBL/GenBank/DDBJ databases">
        <authorList>
            <person name="Wallberg A."/>
        </authorList>
    </citation>
    <scope>NUCLEOTIDE SEQUENCE [LARGE SCALE GENOMIC DNA]</scope>
</reference>
<dbReference type="PANTHER" id="PTHR18950">
    <property type="entry name" value="PROGESTERONE-INDUCED BLOCKING FACTOR 1"/>
    <property type="match status" value="1"/>
</dbReference>
<sequence>MYGDGSVEVSTHGSVEVSVPTDLTVTSDGDSEDGVAASRRHIREVQSLVAEKANLQRTVEKQNLELLHLQSQITALTSQHEAAISRLSGQKDDQISTKQVIINRLEAELTQTKLELHNFRERAARELAHLTQKCATFQENHKKLSVRHNEIRASLSNLQISESEMVKLRSVPSDQLSLRQFTALRLLELVWPLKCQINELETVNSSLETALNAKNMDLKTSIHCCEKFKEERDDLQTRVERFASQVINLKDEQRTDDFKIHNFDRIKNGRDVLEDEKASLSQKYAQTELALATLKKEKWILDERYNDLKLKARKQEQELSQAQADCLDLRNRLGRISEEVNSSSKSLKLERERSEDLHEKYISSRGEVSTLVENLRDCEHDIKLSKDRLHIVTLQNTQLEEKLDHISKQSRIFSDEAERYKTKYEKETSNFTMELQELRSMLSNLSKNREELISENMKLHQDIQSGEVALHDEKILRKKDVSCIQQELDHVKQSLDAYENLEKEYEQQIKMAASVPEKQSIAFLDRLTPGLSIVGKRAVSQSVQMTRKVLQLERENVEAYKTIKQLTDALEHLKTTIKSYKSAFNLAGKPSSTLLEKIASQEDQIATLQSTLQHCSRTRDILTAENKRLMYDLSQALQKFEHFETQYSELSAIKSHLHGLQASVNQMTANKLGSISSRFPTKETSHQSPSNHGYQFSAPKAIVITKASKM</sequence>
<feature type="coiled-coil region" evidence="1">
    <location>
        <begin position="45"/>
        <end position="72"/>
    </location>
</feature>
<feature type="coiled-coil region" evidence="1">
    <location>
        <begin position="102"/>
        <end position="140"/>
    </location>
</feature>
<evidence type="ECO:0000313" key="4">
    <source>
        <dbReference type="Proteomes" id="UP001497623"/>
    </source>
</evidence>
<name>A0AAV2PM08_MEGNR</name>
<dbReference type="EMBL" id="CAXKWB010000639">
    <property type="protein sequence ID" value="CAL4061500.1"/>
    <property type="molecule type" value="Genomic_DNA"/>
</dbReference>
<feature type="coiled-coil region" evidence="1">
    <location>
        <begin position="435"/>
        <end position="515"/>
    </location>
</feature>
<feature type="non-terminal residue" evidence="3">
    <location>
        <position position="710"/>
    </location>
</feature>
<organism evidence="3 4">
    <name type="scientific">Meganyctiphanes norvegica</name>
    <name type="common">Northern krill</name>
    <name type="synonym">Thysanopoda norvegica</name>
    <dbReference type="NCBI Taxonomy" id="48144"/>
    <lineage>
        <taxon>Eukaryota</taxon>
        <taxon>Metazoa</taxon>
        <taxon>Ecdysozoa</taxon>
        <taxon>Arthropoda</taxon>
        <taxon>Crustacea</taxon>
        <taxon>Multicrustacea</taxon>
        <taxon>Malacostraca</taxon>
        <taxon>Eumalacostraca</taxon>
        <taxon>Eucarida</taxon>
        <taxon>Euphausiacea</taxon>
        <taxon>Euphausiidae</taxon>
        <taxon>Meganyctiphanes</taxon>
    </lineage>
</organism>
<feature type="coiled-coil region" evidence="1">
    <location>
        <begin position="225"/>
        <end position="339"/>
    </location>
</feature>
<accession>A0AAV2PM08</accession>
<proteinExistence type="predicted"/>
<protein>
    <submittedName>
        <fullName evidence="3">Uncharacterized protein</fullName>
    </submittedName>
</protein>
<dbReference type="PANTHER" id="PTHR18950:SF0">
    <property type="entry name" value="PROGESTERONE IMMUNOMODULATORY BINDING FACTOR 1"/>
    <property type="match status" value="1"/>
</dbReference>
<evidence type="ECO:0000256" key="2">
    <source>
        <dbReference type="SAM" id="MobiDB-lite"/>
    </source>
</evidence>
<dbReference type="Proteomes" id="UP001497623">
    <property type="component" value="Unassembled WGS sequence"/>
</dbReference>
<gene>
    <name evidence="3" type="ORF">MNOR_LOCUS2184</name>
</gene>
<feature type="coiled-coil region" evidence="1">
    <location>
        <begin position="549"/>
        <end position="583"/>
    </location>
</feature>
<keyword evidence="4" id="KW-1185">Reference proteome</keyword>
<dbReference type="AlphaFoldDB" id="A0AAV2PM08"/>
<dbReference type="InterPro" id="IPR026205">
    <property type="entry name" value="PIBF1"/>
</dbReference>
<feature type="region of interest" description="Disordered" evidence="2">
    <location>
        <begin position="1"/>
        <end position="35"/>
    </location>
</feature>